<dbReference type="Pfam" id="PF00440">
    <property type="entry name" value="TetR_N"/>
    <property type="match status" value="1"/>
</dbReference>
<dbReference type="InterPro" id="IPR050109">
    <property type="entry name" value="HTH-type_TetR-like_transc_reg"/>
</dbReference>
<evidence type="ECO:0000256" key="2">
    <source>
        <dbReference type="PROSITE-ProRule" id="PRU00335"/>
    </source>
</evidence>
<keyword evidence="1 2" id="KW-0238">DNA-binding</keyword>
<dbReference type="PANTHER" id="PTHR30328">
    <property type="entry name" value="TRANSCRIPTIONAL REPRESSOR"/>
    <property type="match status" value="1"/>
</dbReference>
<dbReference type="InterPro" id="IPR036271">
    <property type="entry name" value="Tet_transcr_reg_TetR-rel_C_sf"/>
</dbReference>
<dbReference type="Gene3D" id="1.10.10.60">
    <property type="entry name" value="Homeodomain-like"/>
    <property type="match status" value="1"/>
</dbReference>
<proteinExistence type="predicted"/>
<feature type="DNA-binding region" description="H-T-H motif" evidence="2">
    <location>
        <begin position="40"/>
        <end position="59"/>
    </location>
</feature>
<dbReference type="InterPro" id="IPR001647">
    <property type="entry name" value="HTH_TetR"/>
</dbReference>
<evidence type="ECO:0000256" key="1">
    <source>
        <dbReference type="ARBA" id="ARBA00023125"/>
    </source>
</evidence>
<accession>A0A8J7IL89</accession>
<dbReference type="AlphaFoldDB" id="A0A8J7IL89"/>
<dbReference type="PROSITE" id="PS50977">
    <property type="entry name" value="HTH_TETR_2"/>
    <property type="match status" value="1"/>
</dbReference>
<comment type="caution">
    <text evidence="4">The sequence shown here is derived from an EMBL/GenBank/DDBJ whole genome shotgun (WGS) entry which is preliminary data.</text>
</comment>
<reference evidence="4" key="1">
    <citation type="submission" date="2020-12" db="EMBL/GenBank/DDBJ databases">
        <title>Sedimentitalea sp. nov., isolated from sand in Incheon.</title>
        <authorList>
            <person name="Kim W."/>
        </authorList>
    </citation>
    <scope>NUCLEOTIDE SEQUENCE</scope>
    <source>
        <strain evidence="4">CAU 1593</strain>
    </source>
</reference>
<dbReference type="Pfam" id="PF08362">
    <property type="entry name" value="TetR_C_3"/>
    <property type="match status" value="1"/>
</dbReference>
<evidence type="ECO:0000313" key="5">
    <source>
        <dbReference type="Proteomes" id="UP000619079"/>
    </source>
</evidence>
<dbReference type="GO" id="GO:0003677">
    <property type="term" value="F:DNA binding"/>
    <property type="evidence" value="ECO:0007669"/>
    <property type="project" value="UniProtKB-UniRule"/>
</dbReference>
<dbReference type="Gene3D" id="1.10.357.10">
    <property type="entry name" value="Tetracycline Repressor, domain 2"/>
    <property type="match status" value="1"/>
</dbReference>
<dbReference type="Proteomes" id="UP000619079">
    <property type="component" value="Unassembled WGS sequence"/>
</dbReference>
<name>A0A8J7IL89_9RHOB</name>
<gene>
    <name evidence="4" type="ORF">JF290_12800</name>
</gene>
<dbReference type="InterPro" id="IPR009057">
    <property type="entry name" value="Homeodomain-like_sf"/>
</dbReference>
<organism evidence="4 5">
    <name type="scientific">Sedimentitalea arenosa</name>
    <dbReference type="NCBI Taxonomy" id="2798803"/>
    <lineage>
        <taxon>Bacteria</taxon>
        <taxon>Pseudomonadati</taxon>
        <taxon>Pseudomonadota</taxon>
        <taxon>Alphaproteobacteria</taxon>
        <taxon>Rhodobacterales</taxon>
        <taxon>Paracoccaceae</taxon>
        <taxon>Sedimentitalea</taxon>
    </lineage>
</organism>
<dbReference type="SUPFAM" id="SSF48498">
    <property type="entry name" value="Tetracyclin repressor-like, C-terminal domain"/>
    <property type="match status" value="1"/>
</dbReference>
<evidence type="ECO:0000313" key="4">
    <source>
        <dbReference type="EMBL" id="MBJ6372408.1"/>
    </source>
</evidence>
<dbReference type="EMBL" id="JAELVR010000008">
    <property type="protein sequence ID" value="MBJ6372408.1"/>
    <property type="molecule type" value="Genomic_DNA"/>
</dbReference>
<dbReference type="GO" id="GO:0045892">
    <property type="term" value="P:negative regulation of DNA-templated transcription"/>
    <property type="evidence" value="ECO:0007669"/>
    <property type="project" value="InterPro"/>
</dbReference>
<dbReference type="PRINTS" id="PR00455">
    <property type="entry name" value="HTHTETR"/>
</dbReference>
<protein>
    <submittedName>
        <fullName evidence="4">TetR family transcriptional regulator C-terminal domain-containing protein</fullName>
    </submittedName>
</protein>
<dbReference type="InterPro" id="IPR013573">
    <property type="entry name" value="Tscrpt_reg_YcdC_C"/>
</dbReference>
<dbReference type="PANTHER" id="PTHR30328:SF54">
    <property type="entry name" value="HTH-TYPE TRANSCRIPTIONAL REPRESSOR SCO4008"/>
    <property type="match status" value="1"/>
</dbReference>
<dbReference type="SUPFAM" id="SSF46689">
    <property type="entry name" value="Homeodomain-like"/>
    <property type="match status" value="1"/>
</dbReference>
<sequence length="217" mass="24696">MNEPGKRTMTASAQKRRKIRDTISGAAIREFARNGLSGTSTQAIAQSAGITKAQLHYYISSKEELYRQVLGDIVKEWREIFFIAPFQHDPALAISTYIDRKIRHALKYPDISRLFANEIGRGAPEMREHWGVLKNSTEMANGVIRDWIAKGMIQPVDPLLFQMNMWAVTQSYAEYEAQARVLMDLDDDTPMNADRIIAEATQLFLLRCGLSGERVFR</sequence>
<evidence type="ECO:0000259" key="3">
    <source>
        <dbReference type="PROSITE" id="PS50977"/>
    </source>
</evidence>
<keyword evidence="5" id="KW-1185">Reference proteome</keyword>
<dbReference type="RefSeq" id="WP_199025286.1">
    <property type="nucleotide sequence ID" value="NZ_JAELVR010000008.1"/>
</dbReference>
<feature type="domain" description="HTH tetR-type" evidence="3">
    <location>
        <begin position="17"/>
        <end position="77"/>
    </location>
</feature>